<keyword evidence="1" id="KW-0812">Transmembrane</keyword>
<feature type="transmembrane region" description="Helical" evidence="1">
    <location>
        <begin position="30"/>
        <end position="50"/>
    </location>
</feature>
<dbReference type="AlphaFoldDB" id="A0A0S2K607"/>
<dbReference type="OrthoDB" id="9805696at2"/>
<feature type="transmembrane region" description="Helical" evidence="1">
    <location>
        <begin position="129"/>
        <end position="148"/>
    </location>
</feature>
<keyword evidence="1" id="KW-0472">Membrane</keyword>
<proteinExistence type="predicted"/>
<gene>
    <name evidence="2" type="ORF">PP2015_3113</name>
</gene>
<dbReference type="RefSeq" id="WP_058031244.1">
    <property type="nucleotide sequence ID" value="NZ_CP013187.1"/>
</dbReference>
<protein>
    <submittedName>
        <fullName evidence="2">Uncharacterized protein</fullName>
    </submittedName>
</protein>
<evidence type="ECO:0000313" key="2">
    <source>
        <dbReference type="EMBL" id="ALO43592.1"/>
    </source>
</evidence>
<organism evidence="2 3">
    <name type="scientific">Pseudoalteromonas phenolica</name>
    <dbReference type="NCBI Taxonomy" id="161398"/>
    <lineage>
        <taxon>Bacteria</taxon>
        <taxon>Pseudomonadati</taxon>
        <taxon>Pseudomonadota</taxon>
        <taxon>Gammaproteobacteria</taxon>
        <taxon>Alteromonadales</taxon>
        <taxon>Pseudoalteromonadaceae</taxon>
        <taxon>Pseudoalteromonas</taxon>
    </lineage>
</organism>
<keyword evidence="3" id="KW-1185">Reference proteome</keyword>
<evidence type="ECO:0000313" key="3">
    <source>
        <dbReference type="Proteomes" id="UP000061457"/>
    </source>
</evidence>
<evidence type="ECO:0000256" key="1">
    <source>
        <dbReference type="SAM" id="Phobius"/>
    </source>
</evidence>
<dbReference type="EMBL" id="CP013187">
    <property type="protein sequence ID" value="ALO43592.1"/>
    <property type="molecule type" value="Genomic_DNA"/>
</dbReference>
<accession>A0A0S2K607</accession>
<feature type="transmembrane region" description="Helical" evidence="1">
    <location>
        <begin position="70"/>
        <end position="96"/>
    </location>
</feature>
<sequence>MNRITTDEAYFAWFKSSLEKSKAFFYEHPSVLLSTTYLALSFSGLIYLYVLGRGVGVDIIKYLELVDFIMAFLATPTILYSSVVAIITSLITALLIKRHNKKQVKSKVQTEGWKSWIETYRMYYKINPLYLISCMILLLPSAYSIVVADLDAERILLGEGKTYQVDLVNPVSIYEQPKLRFDHLKLVTETERFSFFYSVELKQVLLITRDNIASVQLASQGYDN</sequence>
<dbReference type="PATRIC" id="fig|161398.10.peg.3170"/>
<reference evidence="2 3" key="1">
    <citation type="submission" date="2015-11" db="EMBL/GenBank/DDBJ databases">
        <authorList>
            <person name="Zhang Y."/>
            <person name="Guo Z."/>
        </authorList>
    </citation>
    <scope>NUCLEOTIDE SEQUENCE [LARGE SCALE GENOMIC DNA]</scope>
    <source>
        <strain evidence="2 3">KCTC 12086</strain>
    </source>
</reference>
<dbReference type="Proteomes" id="UP000061457">
    <property type="component" value="Chromosome I"/>
</dbReference>
<name>A0A0S2K607_9GAMM</name>
<dbReference type="STRING" id="161398.PP2015_3113"/>
<keyword evidence="1" id="KW-1133">Transmembrane helix</keyword>
<dbReference type="KEGG" id="pphe:PP2015_3113"/>